<accession>A0AAV4UG01</accession>
<name>A0AAV4UG01_9ARAC</name>
<dbReference type="Proteomes" id="UP001054837">
    <property type="component" value="Unassembled WGS sequence"/>
</dbReference>
<proteinExistence type="predicted"/>
<evidence type="ECO:0008006" key="3">
    <source>
        <dbReference type="Google" id="ProtNLM"/>
    </source>
</evidence>
<organism evidence="1 2">
    <name type="scientific">Caerostris darwini</name>
    <dbReference type="NCBI Taxonomy" id="1538125"/>
    <lineage>
        <taxon>Eukaryota</taxon>
        <taxon>Metazoa</taxon>
        <taxon>Ecdysozoa</taxon>
        <taxon>Arthropoda</taxon>
        <taxon>Chelicerata</taxon>
        <taxon>Arachnida</taxon>
        <taxon>Araneae</taxon>
        <taxon>Araneomorphae</taxon>
        <taxon>Entelegynae</taxon>
        <taxon>Araneoidea</taxon>
        <taxon>Araneidae</taxon>
        <taxon>Caerostris</taxon>
    </lineage>
</organism>
<evidence type="ECO:0000313" key="2">
    <source>
        <dbReference type="Proteomes" id="UP001054837"/>
    </source>
</evidence>
<keyword evidence="2" id="KW-1185">Reference proteome</keyword>
<dbReference type="EMBL" id="BPLQ01011220">
    <property type="protein sequence ID" value="GIY56733.1"/>
    <property type="molecule type" value="Genomic_DNA"/>
</dbReference>
<evidence type="ECO:0000313" key="1">
    <source>
        <dbReference type="EMBL" id="GIY56733.1"/>
    </source>
</evidence>
<reference evidence="1 2" key="1">
    <citation type="submission" date="2021-06" db="EMBL/GenBank/DDBJ databases">
        <title>Caerostris darwini draft genome.</title>
        <authorList>
            <person name="Kono N."/>
            <person name="Arakawa K."/>
        </authorList>
    </citation>
    <scope>NUCLEOTIDE SEQUENCE [LARGE SCALE GENOMIC DNA]</scope>
</reference>
<comment type="caution">
    <text evidence="1">The sequence shown here is derived from an EMBL/GenBank/DDBJ whole genome shotgun (WGS) entry which is preliminary data.</text>
</comment>
<dbReference type="AlphaFoldDB" id="A0AAV4UG01"/>
<sequence length="112" mass="12858">MAQKYLKIETNSSTATSTKELTTAGETELFRKQIKKKRIPNFEPFRTAFISCSRTLLFFFSSAKTHNNQWGVELIDGWTPIPLNRVSQASLRVPFLHDPRSHSNYSGEDSYL</sequence>
<gene>
    <name evidence="1" type="ORF">CDAR_235951</name>
</gene>
<protein>
    <recommendedName>
        <fullName evidence="3">Ycf15</fullName>
    </recommendedName>
</protein>